<dbReference type="OrthoDB" id="5332281at2759"/>
<keyword evidence="3" id="KW-1185">Reference proteome</keyword>
<organism evidence="2 3">
    <name type="scientific">Exophiala xenobiotica</name>
    <dbReference type="NCBI Taxonomy" id="348802"/>
    <lineage>
        <taxon>Eukaryota</taxon>
        <taxon>Fungi</taxon>
        <taxon>Dikarya</taxon>
        <taxon>Ascomycota</taxon>
        <taxon>Pezizomycotina</taxon>
        <taxon>Eurotiomycetes</taxon>
        <taxon>Chaetothyriomycetidae</taxon>
        <taxon>Chaetothyriales</taxon>
        <taxon>Herpotrichiellaceae</taxon>
        <taxon>Exophiala</taxon>
    </lineage>
</organism>
<keyword evidence="1" id="KW-0472">Membrane</keyword>
<dbReference type="InterPro" id="IPR021840">
    <property type="entry name" value="DUF3433"/>
</dbReference>
<dbReference type="RefSeq" id="XP_013320421.1">
    <property type="nucleotide sequence ID" value="XM_013464967.1"/>
</dbReference>
<protein>
    <submittedName>
        <fullName evidence="2">Uncharacterized protein</fullName>
    </submittedName>
</protein>
<sequence length="1170" mass="128519">MTERIAPTSSSLQANYVNAVEIFSMWTAARRRQWPLCFGLLGGLIAAVLVSFINALTYVDATAKVSEDGVEFIQTSNFNFTNRFVDSTGSLTMAWNYSGSQPYAGLTGSQQQNGKYPSWTSDGYAFTTFATNHYPGQIINGTLRATATAFSAGLNCTPIRMSVVTPPVLSEEDVDNGSVTNKYFLYSGTRTSWNMLFAGVGLPAAWFNLTKCRNFATESLKIWANILRPGGGQPTASDLDVSSLLCDPWYAIQNASLSVNASSGEVVSYALTDAAKPFDTGTITPDVLVTYLNNPLDGTSLDAYLKTSWHGSFATNSQTVFPQASYINVTSWADYYFVITGRDPFFAQMLSGYNASLIDSLFNNSTNFAIATSSLVGNYVVQLANTMARESKNSTLRGTIVVMQLRVLVRDWALRAAQASLACLAVICVLLATLLRVRSCLNEDCGTLAAIAVHLANNPNIEQTMLREQYGRRALSGFTLARASRSDRDAVQIDLIHEETVNATSQTHWLADRYRPTALHWLYIAGVTIISLALIASAATTLREALYELIISKSPTDWFAQNAFAFIPSFVLLFLGYGLGGLSDSVTLLEPYRNLRRGNGRPGRQTVLFNPTAHSVFSLPYRAVAGSGSLVLLFVSLLVVIYPGVKIAAAELYKTSTSDRVSQERTMGLDSSLVDNFESTYDLTQSVTGGITDRASQWSEWSLIKEFNLPPRTNALDKLVFTELQGDVGNAAAIHAVIPAIEVNVTCQPYDNEDFSLWVSQTYNAYWGTLPCFMFRPETLHVNKTGAARVDYYAMSMLQNSVNASNYIGAAFLPVDGYMMRSTVLPGTPYTMLLADYSSITSGIVNATYVPVIRPRDQNKNNIMQDSAIEAKPGMFNVSLPTIRGVVCTREFNKVSVDAILRQGVRVGLNDSSTLLPWSVTSYDDRTITDRTPYNRSTPGWMFPYYPADFISQSNYWNNPATGGNAAQVVGNSLWPTKGTSRNIWEQLAVLQQSKVGHDSITSSLLDVNELARSAEELLTTYSIQMLSELRTYTSQLANTNSKRDVNVNTIPVQVFGHLPAVQQSATMTYAIAAMLATVIVCPLSAASAYLPFPGIKREALDLREPPGSIAAAMTLLAGGRLVQELRRQGVTRTNQTNIWERRFRLGWWEDTESEEAELGRRRWGIDVVE</sequence>
<gene>
    <name evidence="2" type="ORF">PV05_00103</name>
</gene>
<dbReference type="AlphaFoldDB" id="A0A0D2DC20"/>
<proteinExistence type="predicted"/>
<name>A0A0D2DC20_9EURO</name>
<evidence type="ECO:0000313" key="3">
    <source>
        <dbReference type="Proteomes" id="UP000054342"/>
    </source>
</evidence>
<dbReference type="STRING" id="348802.A0A0D2DC20"/>
<dbReference type="HOGENOM" id="CLU_006093_0_0_1"/>
<evidence type="ECO:0000313" key="2">
    <source>
        <dbReference type="EMBL" id="KIW59837.1"/>
    </source>
</evidence>
<feature type="transmembrane region" description="Helical" evidence="1">
    <location>
        <begin position="34"/>
        <end position="56"/>
    </location>
</feature>
<keyword evidence="1" id="KW-1133">Transmembrane helix</keyword>
<dbReference type="Proteomes" id="UP000054342">
    <property type="component" value="Unassembled WGS sequence"/>
</dbReference>
<feature type="transmembrane region" description="Helical" evidence="1">
    <location>
        <begin position="412"/>
        <end position="435"/>
    </location>
</feature>
<keyword evidence="1" id="KW-0812">Transmembrane</keyword>
<accession>A0A0D2DC20</accession>
<dbReference type="GeneID" id="25322011"/>
<dbReference type="Pfam" id="PF11915">
    <property type="entry name" value="DUF3433"/>
    <property type="match status" value="1"/>
</dbReference>
<feature type="transmembrane region" description="Helical" evidence="1">
    <location>
        <begin position="559"/>
        <end position="579"/>
    </location>
</feature>
<dbReference type="PANTHER" id="PTHR37544:SF1">
    <property type="entry name" value="PHOSPHORIBOSYLAMINOIMIDAZOLE-SUCCINOCARBOXAMIDE SYNTHASE"/>
    <property type="match status" value="1"/>
</dbReference>
<feature type="transmembrane region" description="Helical" evidence="1">
    <location>
        <begin position="623"/>
        <end position="645"/>
    </location>
</feature>
<evidence type="ECO:0000256" key="1">
    <source>
        <dbReference type="SAM" id="Phobius"/>
    </source>
</evidence>
<dbReference type="EMBL" id="KN847317">
    <property type="protein sequence ID" value="KIW59837.1"/>
    <property type="molecule type" value="Genomic_DNA"/>
</dbReference>
<dbReference type="PANTHER" id="PTHR37544">
    <property type="entry name" value="SPRAY-RELATED"/>
    <property type="match status" value="1"/>
</dbReference>
<feature type="transmembrane region" description="Helical" evidence="1">
    <location>
        <begin position="521"/>
        <end position="539"/>
    </location>
</feature>
<reference evidence="2 3" key="1">
    <citation type="submission" date="2015-01" db="EMBL/GenBank/DDBJ databases">
        <title>The Genome Sequence of Exophiala xenobiotica CBS118157.</title>
        <authorList>
            <consortium name="The Broad Institute Genomics Platform"/>
            <person name="Cuomo C."/>
            <person name="de Hoog S."/>
            <person name="Gorbushina A."/>
            <person name="Stielow B."/>
            <person name="Teixiera M."/>
            <person name="Abouelleil A."/>
            <person name="Chapman S.B."/>
            <person name="Priest M."/>
            <person name="Young S.K."/>
            <person name="Wortman J."/>
            <person name="Nusbaum C."/>
            <person name="Birren B."/>
        </authorList>
    </citation>
    <scope>NUCLEOTIDE SEQUENCE [LARGE SCALE GENOMIC DNA]</scope>
    <source>
        <strain evidence="2 3">CBS 118157</strain>
    </source>
</reference>